<reference evidence="1 2" key="1">
    <citation type="submission" date="2016-10" db="EMBL/GenBank/DDBJ databases">
        <authorList>
            <person name="Varghese N."/>
            <person name="Submissions S."/>
        </authorList>
    </citation>
    <scope>NUCLEOTIDE SEQUENCE [LARGE SCALE GENOMIC DNA]</scope>
    <source>
        <strain evidence="1 2">DSM 18839</strain>
    </source>
</reference>
<dbReference type="InterPro" id="IPR018679">
    <property type="entry name" value="DUF2161"/>
</dbReference>
<gene>
    <name evidence="1" type="ORF">SAMN05660686_00241</name>
</gene>
<evidence type="ECO:0000313" key="1">
    <source>
        <dbReference type="EMBL" id="SDF09927.1"/>
    </source>
</evidence>
<dbReference type="Proteomes" id="UP000198615">
    <property type="component" value="Unassembled WGS sequence"/>
</dbReference>
<sequence>MKESDLYLPVKRFLEARGYEVKAEVTGCDVVARLPDPDTPPLVVELKTAFSLDLVLQGISRQRLSDDVYLAVPAPDTPAKRKNWRGRRRALLRLCRRLELGLMLVDPAARPERAVEIVVDPRPYKPRRDRKAHHRLATEFSKRVGDPNLGGVTRRTIVTAYRQDAIRCAEALASGPQPVKAIRDTAGVARAAAILQKNHYGWFERVSRGTYRLTVLGMAAHRERVERLKAAEHAAA</sequence>
<accession>A0A8G2BG22</accession>
<proteinExistence type="predicted"/>
<dbReference type="AlphaFoldDB" id="A0A8G2BG22"/>
<dbReference type="RefSeq" id="WP_245701881.1">
    <property type="nucleotide sequence ID" value="NZ_FNBW01000001.1"/>
</dbReference>
<comment type="caution">
    <text evidence="1">The sequence shown here is derived from an EMBL/GenBank/DDBJ whole genome shotgun (WGS) entry which is preliminary data.</text>
</comment>
<organism evidence="1 2">
    <name type="scientific">Thalassobaculum litoreum DSM 18839</name>
    <dbReference type="NCBI Taxonomy" id="1123362"/>
    <lineage>
        <taxon>Bacteria</taxon>
        <taxon>Pseudomonadati</taxon>
        <taxon>Pseudomonadota</taxon>
        <taxon>Alphaproteobacteria</taxon>
        <taxon>Rhodospirillales</taxon>
        <taxon>Thalassobaculaceae</taxon>
        <taxon>Thalassobaculum</taxon>
    </lineage>
</organism>
<dbReference type="Pfam" id="PF09929">
    <property type="entry name" value="DUF2161"/>
    <property type="match status" value="1"/>
</dbReference>
<dbReference type="EMBL" id="FNBW01000001">
    <property type="protein sequence ID" value="SDF09927.1"/>
    <property type="molecule type" value="Genomic_DNA"/>
</dbReference>
<protein>
    <submittedName>
        <fullName evidence="1">Uncharacterized protein</fullName>
    </submittedName>
</protein>
<evidence type="ECO:0000313" key="2">
    <source>
        <dbReference type="Proteomes" id="UP000198615"/>
    </source>
</evidence>
<keyword evidence="2" id="KW-1185">Reference proteome</keyword>
<name>A0A8G2BG22_9PROT</name>